<evidence type="ECO:0000313" key="1">
    <source>
        <dbReference type="EMBL" id="ABG15771.1"/>
    </source>
</evidence>
<evidence type="ECO:0008006" key="3">
    <source>
        <dbReference type="Google" id="ProtNLM"/>
    </source>
</evidence>
<accession>A0A0E1NRA1</accession>
<dbReference type="HOGENOM" id="CLU_131530_1_0_6"/>
<dbReference type="RefSeq" id="WP_002209538.1">
    <property type="nucleotide sequence ID" value="NC_008150.1"/>
</dbReference>
<proteinExistence type="predicted"/>
<dbReference type="InterPro" id="IPR010351">
    <property type="entry name" value="DUF943"/>
</dbReference>
<name>A0A0E1NRA1_YERPA</name>
<dbReference type="GeneID" id="57974726"/>
<reference evidence="1 2" key="1">
    <citation type="journal article" date="2006" name="J. Bacteriol.">
        <title>Complete genome sequence of Yersinia pestis strains Antiqua and Nepal516: evidence of gene reduction in an emerging pathogen.</title>
        <authorList>
            <person name="Chain P.S."/>
            <person name="Hu P."/>
            <person name="Malfatti S.A."/>
            <person name="Radnedge L."/>
            <person name="Larimer F."/>
            <person name="Vergez L.M."/>
            <person name="Worsham P."/>
            <person name="Chu M.C."/>
            <person name="Andersen G.L."/>
        </authorList>
    </citation>
    <scope>NUCLEOTIDE SEQUENCE [LARGE SCALE GENOMIC DNA]</scope>
    <source>
        <strain evidence="1 2">Antiqua</strain>
    </source>
</reference>
<organism evidence="1 2">
    <name type="scientific">Yersinia pestis bv. Antiqua (strain Antiqua)</name>
    <dbReference type="NCBI Taxonomy" id="360102"/>
    <lineage>
        <taxon>Bacteria</taxon>
        <taxon>Pseudomonadati</taxon>
        <taxon>Pseudomonadota</taxon>
        <taxon>Gammaproteobacteria</taxon>
        <taxon>Enterobacterales</taxon>
        <taxon>Yersiniaceae</taxon>
        <taxon>Yersinia</taxon>
    </lineage>
</organism>
<dbReference type="KEGG" id="ypa:YPA_3809"/>
<evidence type="ECO:0000313" key="2">
    <source>
        <dbReference type="Proteomes" id="UP000001971"/>
    </source>
</evidence>
<gene>
    <name evidence="1" type="ordered locus">YPA_3809</name>
</gene>
<dbReference type="Proteomes" id="UP000001971">
    <property type="component" value="Chromosome"/>
</dbReference>
<dbReference type="Pfam" id="PF06092">
    <property type="entry name" value="DUF943"/>
    <property type="match status" value="1"/>
</dbReference>
<dbReference type="PATRIC" id="fig|360102.15.peg.2691"/>
<protein>
    <recommendedName>
        <fullName evidence="3">Entero membrane protein</fullName>
    </recommendedName>
</protein>
<dbReference type="AlphaFoldDB" id="A0A0E1NRA1"/>
<dbReference type="EMBL" id="CP000308">
    <property type="protein sequence ID" value="ABG15771.1"/>
    <property type="molecule type" value="Genomic_DNA"/>
</dbReference>
<sequence precursor="true">MKNSKHKILLGMFAVGALYTAWEITRPVEIVGVHIDNFSEGYYSNYIIVKNFPVTDKGKISWWENNKIFLKEKYGVPKNYIDGRFSVKILDAGDGYKLNLPKRDVFFPDSDTSHLICFEEMKVAENCIDKNWIMDIEKIRDNRIFFSMGNSSYQQPVEGGEITKDAED</sequence>